<dbReference type="Proteomes" id="UP000541444">
    <property type="component" value="Unassembled WGS sequence"/>
</dbReference>
<gene>
    <name evidence="2" type="ORF">GIB67_006902</name>
</gene>
<accession>A0A7J7L051</accession>
<protein>
    <submittedName>
        <fullName evidence="2">Uncharacterized protein</fullName>
    </submittedName>
</protein>
<reference evidence="2 3" key="1">
    <citation type="journal article" date="2020" name="IScience">
        <title>Genome Sequencing of the Endangered Kingdonia uniflora (Circaeasteraceae, Ranunculales) Reveals Potential Mechanisms of Evolutionary Specialization.</title>
        <authorList>
            <person name="Sun Y."/>
            <person name="Deng T."/>
            <person name="Zhang A."/>
            <person name="Moore M.J."/>
            <person name="Landis J.B."/>
            <person name="Lin N."/>
            <person name="Zhang H."/>
            <person name="Zhang X."/>
            <person name="Huang J."/>
            <person name="Zhang X."/>
            <person name="Sun H."/>
            <person name="Wang H."/>
        </authorList>
    </citation>
    <scope>NUCLEOTIDE SEQUENCE [LARGE SCALE GENOMIC DNA]</scope>
    <source>
        <strain evidence="2">TB1705</strain>
        <tissue evidence="2">Leaf</tissue>
    </source>
</reference>
<comment type="caution">
    <text evidence="2">The sequence shown here is derived from an EMBL/GenBank/DDBJ whole genome shotgun (WGS) entry which is preliminary data.</text>
</comment>
<proteinExistence type="predicted"/>
<evidence type="ECO:0000256" key="1">
    <source>
        <dbReference type="SAM" id="MobiDB-lite"/>
    </source>
</evidence>
<dbReference type="EMBL" id="JACGCM010002768">
    <property type="protein sequence ID" value="KAF6136010.1"/>
    <property type="molecule type" value="Genomic_DNA"/>
</dbReference>
<dbReference type="OrthoDB" id="696112at2759"/>
<evidence type="ECO:0000313" key="3">
    <source>
        <dbReference type="Proteomes" id="UP000541444"/>
    </source>
</evidence>
<keyword evidence="3" id="KW-1185">Reference proteome</keyword>
<feature type="non-terminal residue" evidence="2">
    <location>
        <position position="85"/>
    </location>
</feature>
<sequence length="85" mass="10202">MRFANNLWRNGKKILRKKYVEWHTDEARKKNCLKKTRPKNWVLFVDLTSTKKLKASREKNKINRSKMVTPHTTGRNGVFRVVDEM</sequence>
<organism evidence="2 3">
    <name type="scientific">Kingdonia uniflora</name>
    <dbReference type="NCBI Taxonomy" id="39325"/>
    <lineage>
        <taxon>Eukaryota</taxon>
        <taxon>Viridiplantae</taxon>
        <taxon>Streptophyta</taxon>
        <taxon>Embryophyta</taxon>
        <taxon>Tracheophyta</taxon>
        <taxon>Spermatophyta</taxon>
        <taxon>Magnoliopsida</taxon>
        <taxon>Ranunculales</taxon>
        <taxon>Circaeasteraceae</taxon>
        <taxon>Kingdonia</taxon>
    </lineage>
</organism>
<evidence type="ECO:0000313" key="2">
    <source>
        <dbReference type="EMBL" id="KAF6136010.1"/>
    </source>
</evidence>
<name>A0A7J7L051_9MAGN</name>
<feature type="region of interest" description="Disordered" evidence="1">
    <location>
        <begin position="55"/>
        <end position="74"/>
    </location>
</feature>
<dbReference type="AlphaFoldDB" id="A0A7J7L051"/>